<evidence type="ECO:0000256" key="1">
    <source>
        <dbReference type="SAM" id="Phobius"/>
    </source>
</evidence>
<keyword evidence="1" id="KW-0812">Transmembrane</keyword>
<evidence type="ECO:0000313" key="3">
    <source>
        <dbReference type="Proteomes" id="UP000036027"/>
    </source>
</evidence>
<keyword evidence="1" id="KW-0472">Membrane</keyword>
<dbReference type="AlphaFoldDB" id="A0A0J0YP01"/>
<accession>A0A0J0YP01</accession>
<feature type="transmembrane region" description="Helical" evidence="1">
    <location>
        <begin position="23"/>
        <end position="43"/>
    </location>
</feature>
<proteinExistence type="predicted"/>
<feature type="non-terminal residue" evidence="2">
    <location>
        <position position="79"/>
    </location>
</feature>
<comment type="caution">
    <text evidence="2">The sequence shown here is derived from an EMBL/GenBank/DDBJ whole genome shotgun (WGS) entry which is preliminary data.</text>
</comment>
<evidence type="ECO:0000313" key="2">
    <source>
        <dbReference type="EMBL" id="KLT71852.1"/>
    </source>
</evidence>
<feature type="transmembrane region" description="Helical" evidence="1">
    <location>
        <begin position="55"/>
        <end position="72"/>
    </location>
</feature>
<sequence>MLVLAMLFLSGSSVLLNQSVLTGVWLLLTLLLLAVCMALLGGLSFKQAAKRGGQALLLTLPLVVLLIVAVPARRHTLGG</sequence>
<reference evidence="2 3" key="1">
    <citation type="submission" date="2014-11" db="EMBL/GenBank/DDBJ databases">
        <title>Genome of a novel goose pathogen.</title>
        <authorList>
            <person name="Hansen C.M."/>
            <person name="Hueffer K."/>
            <person name="Choi S.C."/>
        </authorList>
    </citation>
    <scope>NUCLEOTIDE SEQUENCE [LARGE SCALE GENOMIC DNA]</scope>
    <source>
        <strain evidence="2 3">KH1503</strain>
    </source>
</reference>
<keyword evidence="3" id="KW-1185">Reference proteome</keyword>
<keyword evidence="1" id="KW-1133">Transmembrane helix</keyword>
<dbReference type="Proteomes" id="UP000036027">
    <property type="component" value="Unassembled WGS sequence"/>
</dbReference>
<organism evidence="2 3">
    <name type="scientific">Neisseria arctica</name>
    <dbReference type="NCBI Taxonomy" id="1470200"/>
    <lineage>
        <taxon>Bacteria</taxon>
        <taxon>Pseudomonadati</taxon>
        <taxon>Pseudomonadota</taxon>
        <taxon>Betaproteobacteria</taxon>
        <taxon>Neisseriales</taxon>
        <taxon>Neisseriaceae</taxon>
        <taxon>Neisseria</taxon>
    </lineage>
</organism>
<gene>
    <name evidence="2" type="ORF">PL75_11425</name>
</gene>
<dbReference type="EMBL" id="JTDO01000202">
    <property type="protein sequence ID" value="KLT71852.1"/>
    <property type="molecule type" value="Genomic_DNA"/>
</dbReference>
<protein>
    <submittedName>
        <fullName evidence="2">Uncharacterized protein</fullName>
    </submittedName>
</protein>
<name>A0A0J0YP01_9NEIS</name>